<feature type="compositionally biased region" description="Polar residues" evidence="4">
    <location>
        <begin position="225"/>
        <end position="236"/>
    </location>
</feature>
<organism evidence="6 7">
    <name type="scientific">Candidatus Xenohaliotis californiensis</name>
    <dbReference type="NCBI Taxonomy" id="84677"/>
    <lineage>
        <taxon>Bacteria</taxon>
        <taxon>Pseudomonadati</taxon>
        <taxon>Pseudomonadota</taxon>
        <taxon>Alphaproteobacteria</taxon>
        <taxon>Rickettsiales</taxon>
        <taxon>Anaplasmataceae</taxon>
        <taxon>Candidatus Xenohaliotis</taxon>
    </lineage>
</organism>
<dbReference type="RefSeq" id="WP_338363469.1">
    <property type="nucleotide sequence ID" value="NZ_CAWVOK010000006.1"/>
</dbReference>
<evidence type="ECO:0000313" key="7">
    <source>
        <dbReference type="Proteomes" id="UP001314181"/>
    </source>
</evidence>
<dbReference type="SUPFAM" id="SSF109709">
    <property type="entry name" value="KorB DNA-binding domain-like"/>
    <property type="match status" value="1"/>
</dbReference>
<feature type="domain" description="ParB-like N-terminal" evidence="5">
    <location>
        <begin position="31"/>
        <end position="121"/>
    </location>
</feature>
<dbReference type="InterPro" id="IPR036086">
    <property type="entry name" value="ParB/Sulfiredoxin_sf"/>
</dbReference>
<dbReference type="SMART" id="SM00470">
    <property type="entry name" value="ParB"/>
    <property type="match status" value="1"/>
</dbReference>
<evidence type="ECO:0000256" key="3">
    <source>
        <dbReference type="ARBA" id="ARBA00022829"/>
    </source>
</evidence>
<evidence type="ECO:0000256" key="2">
    <source>
        <dbReference type="ARBA" id="ARBA00022372"/>
    </source>
</evidence>
<keyword evidence="7" id="KW-1185">Reference proteome</keyword>
<feature type="region of interest" description="Disordered" evidence="4">
    <location>
        <begin position="220"/>
        <end position="242"/>
    </location>
</feature>
<gene>
    <name evidence="6" type="ORF">CAXC1_150026</name>
</gene>
<evidence type="ECO:0000259" key="5">
    <source>
        <dbReference type="SMART" id="SM00470"/>
    </source>
</evidence>
<accession>A0ABM9N785</accession>
<reference evidence="6 7" key="1">
    <citation type="submission" date="2024-01" db="EMBL/GenBank/DDBJ databases">
        <authorList>
            <person name="Kunselman E."/>
        </authorList>
    </citation>
    <scope>NUCLEOTIDE SEQUENCE [LARGE SCALE GENOMIC DNA]</scope>
    <source>
        <strain evidence="6">2 abalone samples</strain>
    </source>
</reference>
<dbReference type="Pfam" id="PF02195">
    <property type="entry name" value="ParB_N"/>
    <property type="match status" value="1"/>
</dbReference>
<dbReference type="EMBL" id="CAWVOK010000006">
    <property type="protein sequence ID" value="CAK8162432.1"/>
    <property type="molecule type" value="Genomic_DNA"/>
</dbReference>
<dbReference type="SUPFAM" id="SSF110849">
    <property type="entry name" value="ParB/Sulfiredoxin"/>
    <property type="match status" value="1"/>
</dbReference>
<dbReference type="CDD" id="cd16393">
    <property type="entry name" value="SPO0J_N"/>
    <property type="match status" value="1"/>
</dbReference>
<protein>
    <recommendedName>
        <fullName evidence="2">Probable chromosome-partitioning protein ParB</fullName>
    </recommendedName>
</protein>
<evidence type="ECO:0000256" key="4">
    <source>
        <dbReference type="SAM" id="MobiDB-lite"/>
    </source>
</evidence>
<name>A0ABM9N785_9RICK</name>
<dbReference type="Pfam" id="PF17762">
    <property type="entry name" value="HTH_ParB"/>
    <property type="match status" value="1"/>
</dbReference>
<dbReference type="PANTHER" id="PTHR33375">
    <property type="entry name" value="CHROMOSOME-PARTITIONING PROTEIN PARB-RELATED"/>
    <property type="match status" value="1"/>
</dbReference>
<dbReference type="Gene3D" id="3.90.1530.30">
    <property type="match status" value="1"/>
</dbReference>
<sequence length="452" mass="50873">MSNKALGKGLSALMGDTNLNNITTKMTDEHRFIPIHIIHANNLQPRKTFKEDDLKDLAQSIKKDGILQPLIVRKSMDNSYEIITGERRWRAAIMAEVDQVPVIIRDLDDHAALRVAIIENVQRQDLSVIEEAEGYERLASEFGYTQEQIAEALSKSRSHISNLLRLLTLPKSIIELVKNDILSFGHARALINAQNIEKLAHTIVSKKLNVRQTEQLVKNTDKSHNNTLDKNQNSEKTAVKKTQNDTKFANTIQSLKKSLPNADLATISIDLTELMNESSLLLNSGSLYSIPTSWLKIIHKAENIIHNMYVSNILGGYSGELTEHIGCILKTVLNMCIQCNGNNVISEQVTLEIAISKFHEIIKNNSGSKLIVDNIYSDIKHINDIINNYSKSKIKEAQTQYCRIEQINTKYVINKTCSIAALALNQARIYCEMVIQNNTINSSDSQNFEHTT</sequence>
<dbReference type="InterPro" id="IPR003115">
    <property type="entry name" value="ParB_N"/>
</dbReference>
<dbReference type="PANTHER" id="PTHR33375:SF1">
    <property type="entry name" value="CHROMOSOME-PARTITIONING PROTEIN PARB-RELATED"/>
    <property type="match status" value="1"/>
</dbReference>
<evidence type="ECO:0000256" key="1">
    <source>
        <dbReference type="ARBA" id="ARBA00006295"/>
    </source>
</evidence>
<dbReference type="Proteomes" id="UP001314181">
    <property type="component" value="Unassembled WGS sequence"/>
</dbReference>
<keyword evidence="3" id="KW-0159">Chromosome partition</keyword>
<dbReference type="InterPro" id="IPR004437">
    <property type="entry name" value="ParB/RepB/Spo0J"/>
</dbReference>
<dbReference type="Gene3D" id="1.10.10.2830">
    <property type="match status" value="1"/>
</dbReference>
<dbReference type="InterPro" id="IPR041468">
    <property type="entry name" value="HTH_ParB/Spo0J"/>
</dbReference>
<proteinExistence type="inferred from homology"/>
<evidence type="ECO:0000313" key="6">
    <source>
        <dbReference type="EMBL" id="CAK8162432.1"/>
    </source>
</evidence>
<comment type="caution">
    <text evidence="6">The sequence shown here is derived from an EMBL/GenBank/DDBJ whole genome shotgun (WGS) entry which is preliminary data.</text>
</comment>
<dbReference type="InterPro" id="IPR050336">
    <property type="entry name" value="Chromosome_partition/occlusion"/>
</dbReference>
<dbReference type="NCBIfam" id="TIGR00180">
    <property type="entry name" value="parB_part"/>
    <property type="match status" value="1"/>
</dbReference>
<comment type="similarity">
    <text evidence="1">Belongs to the ParB family.</text>
</comment>